<keyword evidence="2" id="KW-0808">Transferase</keyword>
<dbReference type="OrthoDB" id="9816564at2"/>
<dbReference type="AlphaFoldDB" id="Q47GL6"/>
<organism evidence="2">
    <name type="scientific">Dechloromonas aromatica (strain RCB)</name>
    <dbReference type="NCBI Taxonomy" id="159087"/>
    <lineage>
        <taxon>Bacteria</taxon>
        <taxon>Pseudomonadati</taxon>
        <taxon>Pseudomonadota</taxon>
        <taxon>Betaproteobacteria</taxon>
        <taxon>Rhodocyclales</taxon>
        <taxon>Azonexaceae</taxon>
        <taxon>Dechloromonas</taxon>
    </lineage>
</organism>
<dbReference type="STRING" id="159087.Daro_1260"/>
<dbReference type="EMBL" id="CP000089">
    <property type="protein sequence ID" value="AAZ46015.1"/>
    <property type="molecule type" value="Genomic_DNA"/>
</dbReference>
<dbReference type="Pfam" id="PF00535">
    <property type="entry name" value="Glycos_transf_2"/>
    <property type="match status" value="1"/>
</dbReference>
<dbReference type="InterPro" id="IPR029044">
    <property type="entry name" value="Nucleotide-diphossugar_trans"/>
</dbReference>
<dbReference type="SUPFAM" id="SSF53448">
    <property type="entry name" value="Nucleotide-diphospho-sugar transferases"/>
    <property type="match status" value="1"/>
</dbReference>
<dbReference type="KEGG" id="dar:Daro_1260"/>
<sequence length="309" mass="34811">MTTESAPSTLGLPVNQNMHQDTVSIVTPTFNCAPLLQRAIDSVLKQTHQDWELLVVDNHSNDGTEELVRGYRDSRIRYFKIQNNGVIAASRNLAISQAKGEWLAFLDADDWWTPEKLEVSVRSLRQGWDVVYHDLYAAGPGSKGRLRRRVPSRALRQPVLDDLVNHGNALPNSSVVVRRSLIDRVGGLSEDPALIAMEDFDCWLRVARISDRFLRIKGAHGYYWIGGGNTTNPRRTISTLNELRKRLLNSASIAGTPPWMAFALAKAHLQLSEREAGYRELKAIRLSNAPALYLVKKLALRALHIFDRR</sequence>
<dbReference type="HOGENOM" id="CLU_025996_0_5_4"/>
<dbReference type="GO" id="GO:0016740">
    <property type="term" value="F:transferase activity"/>
    <property type="evidence" value="ECO:0007669"/>
    <property type="project" value="UniProtKB-KW"/>
</dbReference>
<dbReference type="eggNOG" id="COG1216">
    <property type="taxonomic scope" value="Bacteria"/>
</dbReference>
<protein>
    <submittedName>
        <fullName evidence="2">Glycosyl transferase, family 2</fullName>
    </submittedName>
</protein>
<dbReference type="PANTHER" id="PTHR43685">
    <property type="entry name" value="GLYCOSYLTRANSFERASE"/>
    <property type="match status" value="1"/>
</dbReference>
<dbReference type="PANTHER" id="PTHR43685:SF2">
    <property type="entry name" value="GLYCOSYLTRANSFERASE 2-LIKE DOMAIN-CONTAINING PROTEIN"/>
    <property type="match status" value="1"/>
</dbReference>
<dbReference type="InterPro" id="IPR050834">
    <property type="entry name" value="Glycosyltransf_2"/>
</dbReference>
<dbReference type="Gene3D" id="3.90.550.10">
    <property type="entry name" value="Spore Coat Polysaccharide Biosynthesis Protein SpsA, Chain A"/>
    <property type="match status" value="1"/>
</dbReference>
<evidence type="ECO:0000313" key="2">
    <source>
        <dbReference type="EMBL" id="AAZ46015.1"/>
    </source>
</evidence>
<dbReference type="CAZy" id="GT2">
    <property type="family name" value="Glycosyltransferase Family 2"/>
</dbReference>
<dbReference type="InterPro" id="IPR001173">
    <property type="entry name" value="Glyco_trans_2-like"/>
</dbReference>
<evidence type="ECO:0000259" key="1">
    <source>
        <dbReference type="Pfam" id="PF00535"/>
    </source>
</evidence>
<feature type="domain" description="Glycosyltransferase 2-like" evidence="1">
    <location>
        <begin position="24"/>
        <end position="149"/>
    </location>
</feature>
<name>Q47GL6_DECAR</name>
<reference evidence="2" key="1">
    <citation type="submission" date="2005-08" db="EMBL/GenBank/DDBJ databases">
        <title>Complete sequence of Dechloromonas aromatica RCB.</title>
        <authorList>
            <person name="Salinero K.K."/>
            <person name="Copeland A."/>
            <person name="Lucas S."/>
            <person name="Lapidus A."/>
            <person name="Barry K."/>
            <person name="Detter J.C."/>
            <person name="Glavina T."/>
            <person name="Hammon N."/>
            <person name="Israni S."/>
            <person name="Pitluck S."/>
            <person name="Di Bartolo G."/>
            <person name="Trong S."/>
            <person name="Schmutz J."/>
            <person name="Larimer F."/>
            <person name="Land M."/>
            <person name="Ivanova N."/>
            <person name="Richardson P."/>
        </authorList>
    </citation>
    <scope>NUCLEOTIDE SEQUENCE</scope>
    <source>
        <strain evidence="2">RCB</strain>
    </source>
</reference>
<gene>
    <name evidence="2" type="ordered locus">Daro_1260</name>
</gene>
<accession>Q47GL6</accession>
<proteinExistence type="predicted"/>